<dbReference type="InterPro" id="IPR013767">
    <property type="entry name" value="PAS_fold"/>
</dbReference>
<evidence type="ECO:0000256" key="8">
    <source>
        <dbReference type="ARBA" id="ARBA00022840"/>
    </source>
</evidence>
<keyword evidence="7" id="KW-0547">Nucleotide-binding</keyword>
<feature type="domain" description="PAS" evidence="17">
    <location>
        <begin position="276"/>
        <end position="330"/>
    </location>
</feature>
<evidence type="ECO:0000256" key="1">
    <source>
        <dbReference type="ARBA" id="ARBA00000085"/>
    </source>
</evidence>
<dbReference type="PANTHER" id="PTHR45339:SF1">
    <property type="entry name" value="HYBRID SIGNAL TRANSDUCTION HISTIDINE KINASE J"/>
    <property type="match status" value="1"/>
</dbReference>
<dbReference type="SMART" id="SM00091">
    <property type="entry name" value="PAS"/>
    <property type="match status" value="3"/>
</dbReference>
<feature type="domain" description="Response regulatory" evidence="16">
    <location>
        <begin position="783"/>
        <end position="904"/>
    </location>
</feature>
<dbReference type="CDD" id="cd16922">
    <property type="entry name" value="HATPase_EvgS-ArcB-TorS-like"/>
    <property type="match status" value="1"/>
</dbReference>
<dbReference type="CDD" id="cd00082">
    <property type="entry name" value="HisKA"/>
    <property type="match status" value="1"/>
</dbReference>
<comment type="catalytic activity">
    <reaction evidence="1">
        <text>ATP + protein L-histidine = ADP + protein N-phospho-L-histidine.</text>
        <dbReference type="EC" id="2.7.13.3"/>
    </reaction>
</comment>
<feature type="modified residue" description="4-aspartylphosphate" evidence="13">
    <location>
        <position position="978"/>
    </location>
</feature>
<dbReference type="Gene3D" id="3.30.450.20">
    <property type="entry name" value="PAS domain"/>
    <property type="match status" value="3"/>
</dbReference>
<keyword evidence="21" id="KW-1185">Reference proteome</keyword>
<evidence type="ECO:0000259" key="17">
    <source>
        <dbReference type="PROSITE" id="PS50112"/>
    </source>
</evidence>
<dbReference type="InterPro" id="IPR003594">
    <property type="entry name" value="HATPase_dom"/>
</dbReference>
<dbReference type="Gene3D" id="1.20.120.160">
    <property type="entry name" value="HPT domain"/>
    <property type="match status" value="1"/>
</dbReference>
<feature type="domain" description="PAC" evidence="18">
    <location>
        <begin position="223"/>
        <end position="275"/>
    </location>
</feature>
<dbReference type="PROSITE" id="PS50113">
    <property type="entry name" value="PAC"/>
    <property type="match status" value="1"/>
</dbReference>
<evidence type="ECO:0000259" key="19">
    <source>
        <dbReference type="PROSITE" id="PS50894"/>
    </source>
</evidence>
<evidence type="ECO:0000259" key="15">
    <source>
        <dbReference type="PROSITE" id="PS50109"/>
    </source>
</evidence>
<organism evidence="20 21">
    <name type="scientific">Undibacterium curvum</name>
    <dbReference type="NCBI Taxonomy" id="2762294"/>
    <lineage>
        <taxon>Bacteria</taxon>
        <taxon>Pseudomonadati</taxon>
        <taxon>Pseudomonadota</taxon>
        <taxon>Betaproteobacteria</taxon>
        <taxon>Burkholderiales</taxon>
        <taxon>Oxalobacteraceae</taxon>
        <taxon>Undibacterium</taxon>
    </lineage>
</organism>
<dbReference type="InterPro" id="IPR005467">
    <property type="entry name" value="His_kinase_dom"/>
</dbReference>
<evidence type="ECO:0000256" key="14">
    <source>
        <dbReference type="SAM" id="Coils"/>
    </source>
</evidence>
<evidence type="ECO:0000256" key="12">
    <source>
        <dbReference type="PROSITE-ProRule" id="PRU00110"/>
    </source>
</evidence>
<accession>A0ABR7A3V2</accession>
<comment type="subcellular location">
    <subcellularLocation>
        <location evidence="2">Cell membrane</location>
        <topology evidence="2">Multi-pass membrane protein</topology>
    </subcellularLocation>
</comment>
<feature type="domain" description="PAS" evidence="17">
    <location>
        <begin position="407"/>
        <end position="461"/>
    </location>
</feature>
<dbReference type="CDD" id="cd00130">
    <property type="entry name" value="PAS"/>
    <property type="match status" value="3"/>
</dbReference>
<keyword evidence="8" id="KW-0067">ATP-binding</keyword>
<dbReference type="InterPro" id="IPR036097">
    <property type="entry name" value="HisK_dim/P_sf"/>
</dbReference>
<dbReference type="SUPFAM" id="SSF47226">
    <property type="entry name" value="Histidine-containing phosphotransfer domain, HPT domain"/>
    <property type="match status" value="1"/>
</dbReference>
<dbReference type="NCBIfam" id="TIGR00229">
    <property type="entry name" value="sensory_box"/>
    <property type="match status" value="3"/>
</dbReference>
<dbReference type="SMART" id="SM00448">
    <property type="entry name" value="REC"/>
    <property type="match status" value="2"/>
</dbReference>
<evidence type="ECO:0000259" key="18">
    <source>
        <dbReference type="PROSITE" id="PS50113"/>
    </source>
</evidence>
<dbReference type="InterPro" id="IPR011006">
    <property type="entry name" value="CheY-like_superfamily"/>
</dbReference>
<dbReference type="Gene3D" id="1.10.287.130">
    <property type="match status" value="1"/>
</dbReference>
<dbReference type="EC" id="2.7.13.3" evidence="3"/>
<evidence type="ECO:0000313" key="20">
    <source>
        <dbReference type="EMBL" id="MBC3931576.1"/>
    </source>
</evidence>
<dbReference type="InterPro" id="IPR001610">
    <property type="entry name" value="PAC"/>
</dbReference>
<dbReference type="InterPro" id="IPR036641">
    <property type="entry name" value="HPT_dom_sf"/>
</dbReference>
<evidence type="ECO:0000256" key="10">
    <source>
        <dbReference type="ARBA" id="ARBA00023012"/>
    </source>
</evidence>
<dbReference type="RefSeq" id="WP_186903303.1">
    <property type="nucleotide sequence ID" value="NZ_JACOGD010000003.1"/>
</dbReference>
<dbReference type="PROSITE" id="PS50894">
    <property type="entry name" value="HPT"/>
    <property type="match status" value="1"/>
</dbReference>
<name>A0ABR7A3V2_9BURK</name>
<evidence type="ECO:0000256" key="7">
    <source>
        <dbReference type="ARBA" id="ARBA00022741"/>
    </source>
</evidence>
<dbReference type="Pfam" id="PF13426">
    <property type="entry name" value="PAS_9"/>
    <property type="match status" value="2"/>
</dbReference>
<dbReference type="InterPro" id="IPR003661">
    <property type="entry name" value="HisK_dim/P_dom"/>
</dbReference>
<feature type="coiled-coil region" evidence="14">
    <location>
        <begin position="124"/>
        <end position="155"/>
    </location>
</feature>
<keyword evidence="14" id="KW-0175">Coiled coil</keyword>
<proteinExistence type="predicted"/>
<evidence type="ECO:0000256" key="2">
    <source>
        <dbReference type="ARBA" id="ARBA00004651"/>
    </source>
</evidence>
<dbReference type="SMART" id="SM00387">
    <property type="entry name" value="HATPase_c"/>
    <property type="match status" value="1"/>
</dbReference>
<evidence type="ECO:0000259" key="16">
    <source>
        <dbReference type="PROSITE" id="PS50110"/>
    </source>
</evidence>
<keyword evidence="6" id="KW-0812">Transmembrane</keyword>
<evidence type="ECO:0000256" key="13">
    <source>
        <dbReference type="PROSITE-ProRule" id="PRU00169"/>
    </source>
</evidence>
<dbReference type="Pfam" id="PF01627">
    <property type="entry name" value="Hpt"/>
    <property type="match status" value="1"/>
</dbReference>
<feature type="modified residue" description="4-aspartylphosphate" evidence="13">
    <location>
        <position position="837"/>
    </location>
</feature>
<evidence type="ECO:0000256" key="4">
    <source>
        <dbReference type="ARBA" id="ARBA00022475"/>
    </source>
</evidence>
<dbReference type="InterPro" id="IPR000700">
    <property type="entry name" value="PAS-assoc_C"/>
</dbReference>
<dbReference type="InterPro" id="IPR001789">
    <property type="entry name" value="Sig_transdc_resp-reg_receiver"/>
</dbReference>
<sequence>MAHKLSQRQYKRLLGIADEAQLQQLLQEFEALSTSADCPPLAGRALQGMRQFFTQVDEAYVQSDRDLELGKRSLELSSQELGHANETLRADADQRRQLLSALRQTANEALGQLGRQLSDDDASLEGLSQQLSILVNELLTTRNELQEAMADLGKQQFALDQHAIVSITDAKGTLIYANEKFCTISQYSSQELMGKNHRIVNSGLHSKEFFHKMWATILSGKVWHGQIRNIAKDGSFYWTNATIVPLLDEDQRPYQFISIRTDITEEFALREKIESSQTLLQNVMNTLGEGVYTVDAAGLCTFINPEAEKLLGWQLDEIMGQKLHKLLQPELPVDGAVMDISEQIRLYIAAGKAFRSDLTFLRHKTGKSFPAAIVVSPIFEEGKIVGAVGAFQNISARLATDQALRESEMKQRMLLDNAADAVFVAGADEKCTYANDLVLTLLGYQREELIGSSIHDLFVDERADPSELRFMCQLMQSQRLRAEVRLVTKDGSAVPVELNAALLPDGSIYCSCRDITERLEFESALIKAKEGAEAANKAKSQFLATMSHEIRTPMNGIIGMTELALDTPLQPQQREYLELVKLSSDALLAIINDILDFSKIESEKIILEKIDFSIRDLLASSLKALALKANEKKLELVYQIDPGIPEILIGDPGRIRQIITNLVGNAIKFSEAGEVVLEVRLVASHVNKVDIFFAVRDHGIGIPYDKQASIFQAFSQADASTTRKYGGTGLGLTISSRLVQRMHGKLEVLSEPGQGSSFFFTLTLGVGSNLETTVAPASLHGLRVLIVDDNAINRHFFEDTLIAWGMLPQSAESAEEALRQLADAAEQQHPLDLILLDICMPETGGFELAERLRQPDGSYEQKIIMLSSAGAYEHACLCREVGIHDYVSKPVSQSELFHAVAAVMAGIDRHVLPLSLPAEPGITPLQPLRILVVEDNSVNQKLVISLLEKWGHSSTIAENGLIAIDQISHQHFDLVLMDMQMPLMGGVEATMYIRQLERDAKRTARIPIIAMTANAMPGDWEKCLEAGMDHYLSKPIKAASLKELLDQYQLQVIQGAMMTIPDRRSDTHNEAAFAGERSDFDYHAALLRADREIVQIIANSFLQTYQQHVEEIRTAIATQDAELLHRAAHTLKGLVANFCAEPPENIAYALEQKGKQADFSQTPELFRQFVSELEKMNQALRQFIADMPPE</sequence>
<dbReference type="InterPro" id="IPR035965">
    <property type="entry name" value="PAS-like_dom_sf"/>
</dbReference>
<dbReference type="CDD" id="cd17546">
    <property type="entry name" value="REC_hyHK_CKI1_RcsC-like"/>
    <property type="match status" value="2"/>
</dbReference>
<dbReference type="InterPro" id="IPR000014">
    <property type="entry name" value="PAS"/>
</dbReference>
<comment type="caution">
    <text evidence="20">The sequence shown here is derived from an EMBL/GenBank/DDBJ whole genome shotgun (WGS) entry which is preliminary data.</text>
</comment>
<evidence type="ECO:0000256" key="3">
    <source>
        <dbReference type="ARBA" id="ARBA00012438"/>
    </source>
</evidence>
<keyword evidence="4" id="KW-1003">Cell membrane</keyword>
<feature type="domain" description="HPt" evidence="19">
    <location>
        <begin position="1090"/>
        <end position="1183"/>
    </location>
</feature>
<dbReference type="SUPFAM" id="SSF55785">
    <property type="entry name" value="PYP-like sensor domain (PAS domain)"/>
    <property type="match status" value="3"/>
</dbReference>
<dbReference type="Pfam" id="PF00512">
    <property type="entry name" value="HisKA"/>
    <property type="match status" value="1"/>
</dbReference>
<dbReference type="Pfam" id="PF00989">
    <property type="entry name" value="PAS"/>
    <property type="match status" value="1"/>
</dbReference>
<dbReference type="SMART" id="SM00086">
    <property type="entry name" value="PAC"/>
    <property type="match status" value="3"/>
</dbReference>
<gene>
    <name evidence="20" type="ORF">H8K43_07840</name>
</gene>
<dbReference type="Pfam" id="PF00072">
    <property type="entry name" value="Response_reg"/>
    <property type="match status" value="2"/>
</dbReference>
<evidence type="ECO:0000256" key="11">
    <source>
        <dbReference type="ARBA" id="ARBA00023136"/>
    </source>
</evidence>
<feature type="domain" description="Histidine kinase" evidence="15">
    <location>
        <begin position="545"/>
        <end position="766"/>
    </location>
</feature>
<keyword evidence="9" id="KW-1133">Transmembrane helix</keyword>
<evidence type="ECO:0000256" key="9">
    <source>
        <dbReference type="ARBA" id="ARBA00022989"/>
    </source>
</evidence>
<dbReference type="Gene3D" id="3.30.565.10">
    <property type="entry name" value="Histidine kinase-like ATPase, C-terminal domain"/>
    <property type="match status" value="1"/>
</dbReference>
<dbReference type="PROSITE" id="PS50112">
    <property type="entry name" value="PAS"/>
    <property type="match status" value="3"/>
</dbReference>
<reference evidence="20 21" key="1">
    <citation type="submission" date="2020-08" db="EMBL/GenBank/DDBJ databases">
        <title>Novel species isolated from subtropical streams in China.</title>
        <authorList>
            <person name="Lu H."/>
        </authorList>
    </citation>
    <scope>NUCLEOTIDE SEQUENCE [LARGE SCALE GENOMIC DNA]</scope>
    <source>
        <strain evidence="20 21">CY22W</strain>
    </source>
</reference>
<evidence type="ECO:0000256" key="6">
    <source>
        <dbReference type="ARBA" id="ARBA00022692"/>
    </source>
</evidence>
<dbReference type="SUPFAM" id="SSF55874">
    <property type="entry name" value="ATPase domain of HSP90 chaperone/DNA topoisomerase II/histidine kinase"/>
    <property type="match status" value="1"/>
</dbReference>
<dbReference type="Gene3D" id="3.40.50.2300">
    <property type="match status" value="2"/>
</dbReference>
<dbReference type="PANTHER" id="PTHR45339">
    <property type="entry name" value="HYBRID SIGNAL TRANSDUCTION HISTIDINE KINASE J"/>
    <property type="match status" value="1"/>
</dbReference>
<evidence type="ECO:0000313" key="21">
    <source>
        <dbReference type="Proteomes" id="UP000654304"/>
    </source>
</evidence>
<dbReference type="SUPFAM" id="SSF47384">
    <property type="entry name" value="Homodimeric domain of signal transducing histidine kinase"/>
    <property type="match status" value="1"/>
</dbReference>
<dbReference type="EMBL" id="JACOGD010000003">
    <property type="protein sequence ID" value="MBC3931576.1"/>
    <property type="molecule type" value="Genomic_DNA"/>
</dbReference>
<dbReference type="Proteomes" id="UP000654304">
    <property type="component" value="Unassembled WGS sequence"/>
</dbReference>
<keyword evidence="11" id="KW-0472">Membrane</keyword>
<feature type="domain" description="Response regulatory" evidence="16">
    <location>
        <begin position="929"/>
        <end position="1049"/>
    </location>
</feature>
<protein>
    <recommendedName>
        <fullName evidence="3">histidine kinase</fullName>
        <ecNumber evidence="3">2.7.13.3</ecNumber>
    </recommendedName>
</protein>
<dbReference type="SMART" id="SM00073">
    <property type="entry name" value="HPT"/>
    <property type="match status" value="1"/>
</dbReference>
<feature type="modified residue" description="Phosphohistidine" evidence="12">
    <location>
        <position position="1129"/>
    </location>
</feature>
<dbReference type="PROSITE" id="PS50109">
    <property type="entry name" value="HIS_KIN"/>
    <property type="match status" value="1"/>
</dbReference>
<dbReference type="PROSITE" id="PS50110">
    <property type="entry name" value="RESPONSE_REGULATORY"/>
    <property type="match status" value="2"/>
</dbReference>
<dbReference type="InterPro" id="IPR004358">
    <property type="entry name" value="Sig_transdc_His_kin-like_C"/>
</dbReference>
<dbReference type="InterPro" id="IPR036890">
    <property type="entry name" value="HATPase_C_sf"/>
</dbReference>
<dbReference type="SUPFAM" id="SSF52172">
    <property type="entry name" value="CheY-like"/>
    <property type="match status" value="2"/>
</dbReference>
<dbReference type="InterPro" id="IPR008207">
    <property type="entry name" value="Sig_transdc_His_kin_Hpt_dom"/>
</dbReference>
<dbReference type="PRINTS" id="PR00344">
    <property type="entry name" value="BCTRLSENSOR"/>
</dbReference>
<keyword evidence="5 13" id="KW-0597">Phosphoprotein</keyword>
<evidence type="ECO:0000256" key="5">
    <source>
        <dbReference type="ARBA" id="ARBA00022553"/>
    </source>
</evidence>
<feature type="domain" description="PAS" evidence="17">
    <location>
        <begin position="165"/>
        <end position="196"/>
    </location>
</feature>
<dbReference type="Pfam" id="PF02518">
    <property type="entry name" value="HATPase_c"/>
    <property type="match status" value="1"/>
</dbReference>
<dbReference type="SMART" id="SM00388">
    <property type="entry name" value="HisKA"/>
    <property type="match status" value="1"/>
</dbReference>
<keyword evidence="10" id="KW-0902">Two-component regulatory system</keyword>
<dbReference type="CDD" id="cd00088">
    <property type="entry name" value="HPT"/>
    <property type="match status" value="1"/>
</dbReference>